<evidence type="ECO:0000259" key="2">
    <source>
        <dbReference type="PROSITE" id="PS50943"/>
    </source>
</evidence>
<dbReference type="SMART" id="SM00530">
    <property type="entry name" value="HTH_XRE"/>
    <property type="match status" value="1"/>
</dbReference>
<dbReference type="InterPro" id="IPR001387">
    <property type="entry name" value="Cro/C1-type_HTH"/>
</dbReference>
<dbReference type="InterPro" id="IPR013435">
    <property type="entry name" value="Mobile_mystery_prot_A"/>
</dbReference>
<dbReference type="SUPFAM" id="SSF47413">
    <property type="entry name" value="lambda repressor-like DNA-binding domains"/>
    <property type="match status" value="1"/>
</dbReference>
<dbReference type="NCBIfam" id="TIGR02612">
    <property type="entry name" value="mob_myst_A"/>
    <property type="match status" value="1"/>
</dbReference>
<feature type="coiled-coil region" evidence="1">
    <location>
        <begin position="120"/>
        <end position="147"/>
    </location>
</feature>
<dbReference type="Gene3D" id="1.10.260.40">
    <property type="entry name" value="lambda repressor-like DNA-binding domains"/>
    <property type="match status" value="1"/>
</dbReference>
<evidence type="ECO:0000313" key="3">
    <source>
        <dbReference type="EMBL" id="VAX19614.1"/>
    </source>
</evidence>
<keyword evidence="1" id="KW-0175">Coiled coil</keyword>
<evidence type="ECO:0000256" key="1">
    <source>
        <dbReference type="SAM" id="Coils"/>
    </source>
</evidence>
<proteinExistence type="predicted"/>
<dbReference type="InterPro" id="IPR010982">
    <property type="entry name" value="Lambda_DNA-bd_dom_sf"/>
</dbReference>
<protein>
    <recommendedName>
        <fullName evidence="2">HTH cro/C1-type domain-containing protein</fullName>
    </recommendedName>
</protein>
<reference evidence="3" key="1">
    <citation type="submission" date="2018-06" db="EMBL/GenBank/DDBJ databases">
        <authorList>
            <person name="Zhirakovskaya E."/>
        </authorList>
    </citation>
    <scope>NUCLEOTIDE SEQUENCE</scope>
</reference>
<dbReference type="GO" id="GO:0003677">
    <property type="term" value="F:DNA binding"/>
    <property type="evidence" value="ECO:0007669"/>
    <property type="project" value="InterPro"/>
</dbReference>
<dbReference type="EMBL" id="UOGD01000146">
    <property type="protein sequence ID" value="VAX19614.1"/>
    <property type="molecule type" value="Genomic_DNA"/>
</dbReference>
<dbReference type="PROSITE" id="PS50943">
    <property type="entry name" value="HTH_CROC1"/>
    <property type="match status" value="1"/>
</dbReference>
<feature type="domain" description="HTH cro/C1-type" evidence="2">
    <location>
        <begin position="34"/>
        <end position="91"/>
    </location>
</feature>
<organism evidence="3">
    <name type="scientific">hydrothermal vent metagenome</name>
    <dbReference type="NCBI Taxonomy" id="652676"/>
    <lineage>
        <taxon>unclassified sequences</taxon>
        <taxon>metagenomes</taxon>
        <taxon>ecological metagenomes</taxon>
    </lineage>
</organism>
<dbReference type="AlphaFoldDB" id="A0A3B1C6F6"/>
<gene>
    <name evidence="3" type="ORF">MNBD_IGNAVI01-2089</name>
</gene>
<accession>A0A3B1C6F6</accession>
<sequence>MNNLNKKLMLRQLDEKLSKLSVLNDSLMPKGGWIKAIRTALNMNLSQLAKILKKAPPTVKELEEREANKSITLKKLMEIGEALNLKLVYGFIPLDGSLEKMIEKRAIALAEKIVMKTSHNMALEDQKNSTKRLKQAIKERAEKIIEETPKYLWD</sequence>
<name>A0A3B1C6F6_9ZZZZ</name>